<proteinExistence type="predicted"/>
<gene>
    <name evidence="1" type="ORF">BWY04_00623</name>
</gene>
<dbReference type="Gene3D" id="3.30.1380.10">
    <property type="match status" value="1"/>
</dbReference>
<dbReference type="InterPro" id="IPR009045">
    <property type="entry name" value="Zn_M74/Hedgehog-like"/>
</dbReference>
<name>A0A1V5ZNL0_9BACT</name>
<accession>A0A1V5ZNL0</accession>
<dbReference type="EMBL" id="MWDB01000010">
    <property type="protein sequence ID" value="OQB41829.1"/>
    <property type="molecule type" value="Genomic_DNA"/>
</dbReference>
<sequence>MSEFVDNKVVSIFGEALAFSQNDYKQNFDLNSDCSLQKYISDDLVLENIQYVPADLSQIDSEYIVNRAGRPYLRLSAQTAFEAMAKDFYSTNNQQLYLMSAYRSYNDQATLFE</sequence>
<evidence type="ECO:0000313" key="1">
    <source>
        <dbReference type="EMBL" id="OQB41829.1"/>
    </source>
</evidence>
<dbReference type="Proteomes" id="UP000485621">
    <property type="component" value="Unassembled WGS sequence"/>
</dbReference>
<reference evidence="1" key="1">
    <citation type="submission" date="2017-02" db="EMBL/GenBank/DDBJ databases">
        <title>Delving into the versatile metabolic prowess of the omnipresent phylum Bacteroidetes.</title>
        <authorList>
            <person name="Nobu M.K."/>
            <person name="Mei R."/>
            <person name="Narihiro T."/>
            <person name="Kuroda K."/>
            <person name="Liu W.-T."/>
        </authorList>
    </citation>
    <scope>NUCLEOTIDE SEQUENCE</scope>
    <source>
        <strain evidence="1">ADurb.Bin160</strain>
    </source>
</reference>
<protein>
    <submittedName>
        <fullName evidence="1">Uncharacterized protein</fullName>
    </submittedName>
</protein>
<dbReference type="AlphaFoldDB" id="A0A1V5ZNL0"/>
<organism evidence="1">
    <name type="scientific">candidate division CPR1 bacterium ADurb.Bin160</name>
    <dbReference type="NCBI Taxonomy" id="1852826"/>
    <lineage>
        <taxon>Bacteria</taxon>
        <taxon>candidate division CPR1</taxon>
    </lineage>
</organism>
<comment type="caution">
    <text evidence="1">The sequence shown here is derived from an EMBL/GenBank/DDBJ whole genome shotgun (WGS) entry which is preliminary data.</text>
</comment>